<evidence type="ECO:0000313" key="2">
    <source>
        <dbReference type="EMBL" id="KAK7001170.1"/>
    </source>
</evidence>
<reference evidence="2 3" key="1">
    <citation type="journal article" date="2024" name="J Genomics">
        <title>Draft genome sequencing and assembly of Favolaschia claudopus CIRM-BRFM 2984 isolated from oak limbs.</title>
        <authorList>
            <person name="Navarro D."/>
            <person name="Drula E."/>
            <person name="Chaduli D."/>
            <person name="Cazenave R."/>
            <person name="Ahrendt S."/>
            <person name="Wang J."/>
            <person name="Lipzen A."/>
            <person name="Daum C."/>
            <person name="Barry K."/>
            <person name="Grigoriev I.V."/>
            <person name="Favel A."/>
            <person name="Rosso M.N."/>
            <person name="Martin F."/>
        </authorList>
    </citation>
    <scope>NUCLEOTIDE SEQUENCE [LARGE SCALE GENOMIC DNA]</scope>
    <source>
        <strain evidence="2 3">CIRM-BRFM 2984</strain>
    </source>
</reference>
<feature type="compositionally biased region" description="Low complexity" evidence="1">
    <location>
        <begin position="41"/>
        <end position="54"/>
    </location>
</feature>
<dbReference type="Proteomes" id="UP001362999">
    <property type="component" value="Unassembled WGS sequence"/>
</dbReference>
<feature type="region of interest" description="Disordered" evidence="1">
    <location>
        <begin position="16"/>
        <end position="55"/>
    </location>
</feature>
<proteinExistence type="predicted"/>
<protein>
    <submittedName>
        <fullName evidence="2">Uncharacterized protein</fullName>
    </submittedName>
</protein>
<organism evidence="2 3">
    <name type="scientific">Favolaschia claudopus</name>
    <dbReference type="NCBI Taxonomy" id="2862362"/>
    <lineage>
        <taxon>Eukaryota</taxon>
        <taxon>Fungi</taxon>
        <taxon>Dikarya</taxon>
        <taxon>Basidiomycota</taxon>
        <taxon>Agaricomycotina</taxon>
        <taxon>Agaricomycetes</taxon>
        <taxon>Agaricomycetidae</taxon>
        <taxon>Agaricales</taxon>
        <taxon>Marasmiineae</taxon>
        <taxon>Mycenaceae</taxon>
        <taxon>Favolaschia</taxon>
    </lineage>
</organism>
<feature type="region of interest" description="Disordered" evidence="1">
    <location>
        <begin position="224"/>
        <end position="243"/>
    </location>
</feature>
<accession>A0AAW0A4V6</accession>
<feature type="compositionally biased region" description="Pro residues" evidence="1">
    <location>
        <begin position="16"/>
        <end position="25"/>
    </location>
</feature>
<evidence type="ECO:0000256" key="1">
    <source>
        <dbReference type="SAM" id="MobiDB-lite"/>
    </source>
</evidence>
<sequence length="274" mass="30492">MVFIHATTYNGLYTPFRPPVPPFPTRPSRHPRSRQHEVPPKSRSSSTPPSAQSPAVLLLRNTRPATILVRAIRVVALIPTLPYIRFLPSDCRVCSQAGARMRPREGDMRDTRVGICCSNRVFSNVDKSKRRKTHTYQQQWPAAIHQKFGLMKYTVKYQIERHSPFTSGVGRAMVEFCVQSSERKKTDEATKKDADSELADTADDGTMALRWRNTQAQPQGMAEVTKAGGGRRGGEGEGACWRGKDGAMTQCVDGVDQTQEAGGNVRSHTDLLRP</sequence>
<feature type="region of interest" description="Disordered" evidence="1">
    <location>
        <begin position="254"/>
        <end position="274"/>
    </location>
</feature>
<name>A0AAW0A4V6_9AGAR</name>
<dbReference type="EMBL" id="JAWWNJ010000084">
    <property type="protein sequence ID" value="KAK7001170.1"/>
    <property type="molecule type" value="Genomic_DNA"/>
</dbReference>
<gene>
    <name evidence="2" type="ORF">R3P38DRAFT_2796191</name>
</gene>
<evidence type="ECO:0000313" key="3">
    <source>
        <dbReference type="Proteomes" id="UP001362999"/>
    </source>
</evidence>
<keyword evidence="3" id="KW-1185">Reference proteome</keyword>
<dbReference type="AlphaFoldDB" id="A0AAW0A4V6"/>
<comment type="caution">
    <text evidence="2">The sequence shown here is derived from an EMBL/GenBank/DDBJ whole genome shotgun (WGS) entry which is preliminary data.</text>
</comment>